<evidence type="ECO:0000256" key="1">
    <source>
        <dbReference type="ARBA" id="ARBA00004127"/>
    </source>
</evidence>
<sequence>MNKKSLLLKILVRMVLSVVVFGLMLFWPAGTFSYTAGWIYLGVVYSFMLVMTSYFFKHDPALLERRMQMKEKEAEQKLLIKLASLIYLCGFFLPGFDYRYGWSEVPMELIIAANAVVMVGLIIVFWVFKANSYAARTIEVFDGQELVSTGPYAIVRHPMYTGVQLMLLATPIALGSYWMLIPFALSPLFFYFRIKNEEKVLCEQLDGYLQYREEVRYRMFPYIW</sequence>
<evidence type="ECO:0000256" key="3">
    <source>
        <dbReference type="ARBA" id="ARBA00022989"/>
    </source>
</evidence>
<dbReference type="GO" id="GO:0012505">
    <property type="term" value="C:endomembrane system"/>
    <property type="evidence" value="ECO:0007669"/>
    <property type="project" value="UniProtKB-SubCell"/>
</dbReference>
<keyword evidence="2 5" id="KW-0812">Transmembrane</keyword>
<evidence type="ECO:0000256" key="5">
    <source>
        <dbReference type="SAM" id="Phobius"/>
    </source>
</evidence>
<protein>
    <submittedName>
        <fullName evidence="6">Membrane protein</fullName>
    </submittedName>
</protein>
<reference evidence="6 7" key="1">
    <citation type="submission" date="2019-08" db="EMBL/GenBank/DDBJ databases">
        <title>Complete genome sequence of Candidatus Uab amorphum.</title>
        <authorList>
            <person name="Shiratori T."/>
            <person name="Suzuki S."/>
            <person name="Kakizawa Y."/>
            <person name="Ishida K."/>
        </authorList>
    </citation>
    <scope>NUCLEOTIDE SEQUENCE [LARGE SCALE GENOMIC DNA]</scope>
    <source>
        <strain evidence="6 7">SRT547</strain>
    </source>
</reference>
<evidence type="ECO:0000313" key="7">
    <source>
        <dbReference type="Proteomes" id="UP000326354"/>
    </source>
</evidence>
<keyword evidence="4 5" id="KW-0472">Membrane</keyword>
<keyword evidence="3 5" id="KW-1133">Transmembrane helix</keyword>
<dbReference type="EMBL" id="AP019860">
    <property type="protein sequence ID" value="BBM84527.1"/>
    <property type="molecule type" value="Genomic_DNA"/>
</dbReference>
<dbReference type="Gene3D" id="1.20.120.1630">
    <property type="match status" value="1"/>
</dbReference>
<evidence type="ECO:0000256" key="4">
    <source>
        <dbReference type="ARBA" id="ARBA00023136"/>
    </source>
</evidence>
<dbReference type="OrthoDB" id="272002at2"/>
<dbReference type="Proteomes" id="UP000326354">
    <property type="component" value="Chromosome"/>
</dbReference>
<dbReference type="RefSeq" id="WP_151968674.1">
    <property type="nucleotide sequence ID" value="NZ_AP019860.1"/>
</dbReference>
<feature type="transmembrane region" description="Helical" evidence="5">
    <location>
        <begin position="38"/>
        <end position="57"/>
    </location>
</feature>
<accession>A0A5S9IN07</accession>
<name>A0A5S9IN07_UABAM</name>
<dbReference type="KEGG" id="uam:UABAM_02888"/>
<dbReference type="InterPro" id="IPR052527">
    <property type="entry name" value="Metal_cation-efflux_comp"/>
</dbReference>
<feature type="transmembrane region" description="Helical" evidence="5">
    <location>
        <begin position="78"/>
        <end position="97"/>
    </location>
</feature>
<evidence type="ECO:0000256" key="2">
    <source>
        <dbReference type="ARBA" id="ARBA00022692"/>
    </source>
</evidence>
<keyword evidence="7" id="KW-1185">Reference proteome</keyword>
<proteinExistence type="predicted"/>
<organism evidence="6 7">
    <name type="scientific">Uabimicrobium amorphum</name>
    <dbReference type="NCBI Taxonomy" id="2596890"/>
    <lineage>
        <taxon>Bacteria</taxon>
        <taxon>Pseudomonadati</taxon>
        <taxon>Planctomycetota</taxon>
        <taxon>Candidatus Uabimicrobiia</taxon>
        <taxon>Candidatus Uabimicrobiales</taxon>
        <taxon>Candidatus Uabimicrobiaceae</taxon>
        <taxon>Candidatus Uabimicrobium</taxon>
    </lineage>
</organism>
<feature type="transmembrane region" description="Helical" evidence="5">
    <location>
        <begin position="109"/>
        <end position="128"/>
    </location>
</feature>
<comment type="subcellular location">
    <subcellularLocation>
        <location evidence="1">Endomembrane system</location>
        <topology evidence="1">Multi-pass membrane protein</topology>
    </subcellularLocation>
</comment>
<feature type="transmembrane region" description="Helical" evidence="5">
    <location>
        <begin position="7"/>
        <end position="26"/>
    </location>
</feature>
<dbReference type="Pfam" id="PF04191">
    <property type="entry name" value="PEMT"/>
    <property type="match status" value="1"/>
</dbReference>
<feature type="transmembrane region" description="Helical" evidence="5">
    <location>
        <begin position="165"/>
        <end position="192"/>
    </location>
</feature>
<dbReference type="InterPro" id="IPR007318">
    <property type="entry name" value="Phopholipid_MeTrfase"/>
</dbReference>
<evidence type="ECO:0000313" key="6">
    <source>
        <dbReference type="EMBL" id="BBM84527.1"/>
    </source>
</evidence>
<gene>
    <name evidence="6" type="ORF">UABAM_02888</name>
</gene>
<dbReference type="PANTHER" id="PTHR43847:SF1">
    <property type="entry name" value="BLL3993 PROTEIN"/>
    <property type="match status" value="1"/>
</dbReference>
<dbReference type="PANTHER" id="PTHR43847">
    <property type="entry name" value="BLL3993 PROTEIN"/>
    <property type="match status" value="1"/>
</dbReference>
<dbReference type="AlphaFoldDB" id="A0A5S9IN07"/>